<dbReference type="GO" id="GO:0071555">
    <property type="term" value="P:cell wall organization"/>
    <property type="evidence" value="ECO:0007669"/>
    <property type="project" value="UniProtKB-KW"/>
</dbReference>
<dbReference type="Proteomes" id="UP000316621">
    <property type="component" value="Chromosome 6"/>
</dbReference>
<dbReference type="CDD" id="cd01372">
    <property type="entry name" value="KISc_KIF4"/>
    <property type="match status" value="1"/>
</dbReference>
<dbReference type="InterPro" id="IPR027640">
    <property type="entry name" value="Kinesin-like_fam"/>
</dbReference>
<evidence type="ECO:0000256" key="9">
    <source>
        <dbReference type="ARBA" id="ARBA00023316"/>
    </source>
</evidence>
<evidence type="ECO:0000256" key="10">
    <source>
        <dbReference type="ARBA" id="ARBA00061175"/>
    </source>
</evidence>
<dbReference type="PROSITE" id="PS50067">
    <property type="entry name" value="KINESIN_MOTOR_2"/>
    <property type="match status" value="1"/>
</dbReference>
<sequence>MEGPEDCSVKVAVHIRPLIGDECSQGCQDCVAVVPGKPQVQVSSHSFTFDHVYGNKGSPSTVMFEECVAPLVDGLFQGYNATVLAYGQTGSGKTYTMGTGFKDGSDTGLIPQVMNALFGKIETSKHEIEFQLHVSFIEILKEEVRDLLDNSPVKQLIQIRETSTGVITLAGSTEVGVHTLKEMAACLEQGSLNRATGSTNMNNQSSRSHAIFTITLEQMRRPDSSAKEYMNGEFLCAKLHLVDLAGSERAKRTGSDGVRFKEGVHINRGLLALGNVISALGDEKKRKDGAHVPYRDSKLTRLLQDSLGGNSRTVMIACISPADINVEETLNTLKYANRARNIKNKPIVNRDSISNEMHKMRQQLEYLQAELLYARKGGPSLNEMQDLKERITCLEATNEDLSRELHEHRKTCSAVEKSENKSEGGVNYPTKSEGLKRGLQKMDSFDYQMGDTLTCTNSKEADEEVAKELEHSLLHKAMEKELNELNKLLEQKESETVAEPARSMGVQEEIQSIKAQKVQLQHKIKQEAEQFQQWKAAREKELVQLRKEGRRNENERHKLQALNQRQKMVLQRKMEEAAIATKRLKGLLEARTPSMRDTTVSANGNAPFSQQWLNHELEVTVNVHEVRVEYERQSQVRATFAEELAILKEVDDLASRGLSPPHGKRYSRLASISPNARTARIESLENMLSLSSNTLVAMAAQLSAAEERDRVLNSRGRWNQIRTMADAKNLLQHMFNAAADARCLLWEKEDDIKEMKEQLNELVGLLGQSEARRKATEKQQKLREQTVAIACASSPSLNGNVKNFADGMSCQFAPSSLPAQRQLNSTEGTADGTLTQSGALLDHQRKMMQAGPSSTGKKPSLAGQSGRWKRSHHQWLVQFKWKWQKPWRLSEWIRHSDETIVFGQHRPWQNISSTGQMEVIEAIDTPRMVQEQ</sequence>
<dbReference type="STRING" id="3469.A0A4Y7K0S2"/>
<feature type="region of interest" description="Disordered" evidence="14">
    <location>
        <begin position="413"/>
        <end position="435"/>
    </location>
</feature>
<dbReference type="PANTHER" id="PTHR47969:SF15">
    <property type="entry name" value="CHROMOSOME-ASSOCIATED KINESIN KIF4A-RELATED"/>
    <property type="match status" value="1"/>
</dbReference>
<comment type="subcellular location">
    <subcellularLocation>
        <location evidence="1">Cytoplasm</location>
    </subcellularLocation>
</comment>
<dbReference type="GO" id="GO:0007052">
    <property type="term" value="P:mitotic spindle organization"/>
    <property type="evidence" value="ECO:0007669"/>
    <property type="project" value="TreeGrafter"/>
</dbReference>
<feature type="region of interest" description="Disordered" evidence="14">
    <location>
        <begin position="846"/>
        <end position="867"/>
    </location>
</feature>
<keyword evidence="4 12" id="KW-0493">Microtubule</keyword>
<keyword evidence="3" id="KW-0963">Cytoplasm</keyword>
<dbReference type="OrthoDB" id="3176171at2759"/>
<dbReference type="GO" id="GO:0005875">
    <property type="term" value="C:microtubule associated complex"/>
    <property type="evidence" value="ECO:0007669"/>
    <property type="project" value="TreeGrafter"/>
</dbReference>
<accession>A0A4Y7K0S2</accession>
<dbReference type="Pfam" id="PF25764">
    <property type="entry name" value="KIF21A_4th"/>
    <property type="match status" value="1"/>
</dbReference>
<evidence type="ECO:0000256" key="11">
    <source>
        <dbReference type="PROSITE-ProRule" id="PRU00283"/>
    </source>
</evidence>
<dbReference type="FunFam" id="3.40.850.10:FF:000032">
    <property type="entry name" value="kinesin-like protein KIN-4A isoform X1"/>
    <property type="match status" value="1"/>
</dbReference>
<evidence type="ECO:0000256" key="8">
    <source>
        <dbReference type="ARBA" id="ARBA00023175"/>
    </source>
</evidence>
<dbReference type="SUPFAM" id="SSF52540">
    <property type="entry name" value="P-loop containing nucleoside triphosphate hydrolases"/>
    <property type="match status" value="1"/>
</dbReference>
<dbReference type="PANTHER" id="PTHR47969">
    <property type="entry name" value="CHROMOSOME-ASSOCIATED KINESIN KIF4A-RELATED"/>
    <property type="match status" value="1"/>
</dbReference>
<dbReference type="PRINTS" id="PR00380">
    <property type="entry name" value="KINESINHEAVY"/>
</dbReference>
<name>A0A4Y7K0S2_PAPSO</name>
<evidence type="ECO:0000313" key="17">
    <source>
        <dbReference type="Proteomes" id="UP000316621"/>
    </source>
</evidence>
<evidence type="ECO:0000256" key="4">
    <source>
        <dbReference type="ARBA" id="ARBA00022701"/>
    </source>
</evidence>
<dbReference type="Gramene" id="RZC66924">
    <property type="protein sequence ID" value="RZC66924"/>
    <property type="gene ID" value="C5167_010610"/>
</dbReference>
<evidence type="ECO:0000256" key="2">
    <source>
        <dbReference type="ARBA" id="ARBA00011738"/>
    </source>
</evidence>
<protein>
    <recommendedName>
        <fullName evidence="12">Kinesin-like protein</fullName>
    </recommendedName>
</protein>
<feature type="coiled-coil region" evidence="13">
    <location>
        <begin position="738"/>
        <end position="772"/>
    </location>
</feature>
<dbReference type="InterPro" id="IPR019821">
    <property type="entry name" value="Kinesin_motor_CS"/>
</dbReference>
<evidence type="ECO:0000256" key="3">
    <source>
        <dbReference type="ARBA" id="ARBA00022490"/>
    </source>
</evidence>
<dbReference type="GO" id="GO:0051231">
    <property type="term" value="P:spindle elongation"/>
    <property type="evidence" value="ECO:0007669"/>
    <property type="project" value="TreeGrafter"/>
</dbReference>
<evidence type="ECO:0000256" key="1">
    <source>
        <dbReference type="ARBA" id="ARBA00004496"/>
    </source>
</evidence>
<evidence type="ECO:0000256" key="5">
    <source>
        <dbReference type="ARBA" id="ARBA00022741"/>
    </source>
</evidence>
<reference evidence="16 17" key="1">
    <citation type="journal article" date="2018" name="Science">
        <title>The opium poppy genome and morphinan production.</title>
        <authorList>
            <person name="Guo L."/>
            <person name="Winzer T."/>
            <person name="Yang X."/>
            <person name="Li Y."/>
            <person name="Ning Z."/>
            <person name="He Z."/>
            <person name="Teodor R."/>
            <person name="Lu Y."/>
            <person name="Bowser T.A."/>
            <person name="Graham I.A."/>
            <person name="Ye K."/>
        </authorList>
    </citation>
    <scope>NUCLEOTIDE SEQUENCE [LARGE SCALE GENOMIC DNA]</scope>
    <source>
        <strain evidence="17">cv. HN1</strain>
        <tissue evidence="16">Leaves</tissue>
    </source>
</reference>
<comment type="similarity">
    <text evidence="10">Belongs to the TRAFAC class myosin-kinesin ATPase superfamily. Kinesin family. KIN-4 subfamily.</text>
</comment>
<keyword evidence="7 13" id="KW-0175">Coiled coil</keyword>
<keyword evidence="17" id="KW-1185">Reference proteome</keyword>
<dbReference type="GO" id="GO:0008017">
    <property type="term" value="F:microtubule binding"/>
    <property type="evidence" value="ECO:0007669"/>
    <property type="project" value="InterPro"/>
</dbReference>
<dbReference type="Gene3D" id="3.40.850.10">
    <property type="entry name" value="Kinesin motor domain"/>
    <property type="match status" value="1"/>
</dbReference>
<dbReference type="EMBL" id="CM010720">
    <property type="protein sequence ID" value="RZC66924.1"/>
    <property type="molecule type" value="Genomic_DNA"/>
</dbReference>
<keyword evidence="9" id="KW-0961">Cell wall biogenesis/degradation</keyword>
<dbReference type="GO" id="GO:0005874">
    <property type="term" value="C:microtubule"/>
    <property type="evidence" value="ECO:0007669"/>
    <property type="project" value="UniProtKB-KW"/>
</dbReference>
<evidence type="ECO:0000259" key="15">
    <source>
        <dbReference type="PROSITE" id="PS50067"/>
    </source>
</evidence>
<dbReference type="AlphaFoldDB" id="A0A4Y7K0S2"/>
<keyword evidence="5 11" id="KW-0547">Nucleotide-binding</keyword>
<feature type="binding site" evidence="11">
    <location>
        <begin position="87"/>
        <end position="94"/>
    </location>
    <ligand>
        <name>ATP</name>
        <dbReference type="ChEBI" id="CHEBI:30616"/>
    </ligand>
</feature>
<dbReference type="InterPro" id="IPR001752">
    <property type="entry name" value="Kinesin_motor_dom"/>
</dbReference>
<dbReference type="SMART" id="SM00129">
    <property type="entry name" value="KISc"/>
    <property type="match status" value="1"/>
</dbReference>
<gene>
    <name evidence="16" type="ORF">C5167_010610</name>
</gene>
<keyword evidence="8 11" id="KW-0505">Motor protein</keyword>
<keyword evidence="6 11" id="KW-0067">ATP-binding</keyword>
<feature type="coiled-coil region" evidence="13">
    <location>
        <begin position="475"/>
        <end position="565"/>
    </location>
</feature>
<evidence type="ECO:0000256" key="12">
    <source>
        <dbReference type="RuleBase" id="RU000394"/>
    </source>
</evidence>
<organism evidence="16 17">
    <name type="scientific">Papaver somniferum</name>
    <name type="common">Opium poppy</name>
    <dbReference type="NCBI Taxonomy" id="3469"/>
    <lineage>
        <taxon>Eukaryota</taxon>
        <taxon>Viridiplantae</taxon>
        <taxon>Streptophyta</taxon>
        <taxon>Embryophyta</taxon>
        <taxon>Tracheophyta</taxon>
        <taxon>Spermatophyta</taxon>
        <taxon>Magnoliopsida</taxon>
        <taxon>Ranunculales</taxon>
        <taxon>Papaveraceae</taxon>
        <taxon>Papaveroideae</taxon>
        <taxon>Papaver</taxon>
    </lineage>
</organism>
<evidence type="ECO:0000256" key="7">
    <source>
        <dbReference type="ARBA" id="ARBA00023054"/>
    </source>
</evidence>
<dbReference type="InterPro" id="IPR036961">
    <property type="entry name" value="Kinesin_motor_dom_sf"/>
</dbReference>
<evidence type="ECO:0000256" key="14">
    <source>
        <dbReference type="SAM" id="MobiDB-lite"/>
    </source>
</evidence>
<evidence type="ECO:0000256" key="6">
    <source>
        <dbReference type="ARBA" id="ARBA00022840"/>
    </source>
</evidence>
<dbReference type="GO" id="GO:0005524">
    <property type="term" value="F:ATP binding"/>
    <property type="evidence" value="ECO:0007669"/>
    <property type="project" value="UniProtKB-UniRule"/>
</dbReference>
<proteinExistence type="inferred from homology"/>
<dbReference type="GO" id="GO:0007018">
    <property type="term" value="P:microtubule-based movement"/>
    <property type="evidence" value="ECO:0007669"/>
    <property type="project" value="InterPro"/>
</dbReference>
<comment type="subunit">
    <text evidence="2">Homodimer.</text>
</comment>
<feature type="domain" description="Kinesin motor" evidence="15">
    <location>
        <begin position="8"/>
        <end position="342"/>
    </location>
</feature>
<dbReference type="PROSITE" id="PS00411">
    <property type="entry name" value="KINESIN_MOTOR_1"/>
    <property type="match status" value="1"/>
</dbReference>
<dbReference type="GO" id="GO:0003777">
    <property type="term" value="F:microtubule motor activity"/>
    <property type="evidence" value="ECO:0007669"/>
    <property type="project" value="InterPro"/>
</dbReference>
<evidence type="ECO:0000256" key="13">
    <source>
        <dbReference type="SAM" id="Coils"/>
    </source>
</evidence>
<dbReference type="Pfam" id="PF00225">
    <property type="entry name" value="Kinesin"/>
    <property type="match status" value="1"/>
</dbReference>
<dbReference type="GO" id="GO:0005737">
    <property type="term" value="C:cytoplasm"/>
    <property type="evidence" value="ECO:0007669"/>
    <property type="project" value="UniProtKB-SubCell"/>
</dbReference>
<evidence type="ECO:0000313" key="16">
    <source>
        <dbReference type="EMBL" id="RZC66924.1"/>
    </source>
</evidence>
<dbReference type="InterPro" id="IPR027417">
    <property type="entry name" value="P-loop_NTPase"/>
</dbReference>